<dbReference type="OrthoDB" id="70390at2"/>
<feature type="chain" id="PRO_5016358082" description="Outer membrane protein beta-barrel domain-containing protein" evidence="2">
    <location>
        <begin position="21"/>
        <end position="212"/>
    </location>
</feature>
<dbReference type="InterPro" id="IPR011250">
    <property type="entry name" value="OMP/PagP_B-barrel"/>
</dbReference>
<protein>
    <recommendedName>
        <fullName evidence="3">Outer membrane protein beta-barrel domain-containing protein</fullName>
    </recommendedName>
</protein>
<dbReference type="InterPro" id="IPR027385">
    <property type="entry name" value="Beta-barrel_OMP"/>
</dbReference>
<dbReference type="Proteomes" id="UP000245368">
    <property type="component" value="Chromosome"/>
</dbReference>
<evidence type="ECO:0000256" key="1">
    <source>
        <dbReference type="ARBA" id="ARBA00022729"/>
    </source>
</evidence>
<feature type="domain" description="Outer membrane protein beta-barrel" evidence="3">
    <location>
        <begin position="107"/>
        <end position="202"/>
    </location>
</feature>
<dbReference type="Pfam" id="PF13505">
    <property type="entry name" value="OMP_b-brl"/>
    <property type="match status" value="1"/>
</dbReference>
<dbReference type="Gene3D" id="2.40.160.20">
    <property type="match status" value="1"/>
</dbReference>
<accession>A0A2Z3JKC3</accession>
<evidence type="ECO:0000256" key="2">
    <source>
        <dbReference type="SAM" id="SignalP"/>
    </source>
</evidence>
<evidence type="ECO:0000313" key="4">
    <source>
        <dbReference type="EMBL" id="AWN23359.1"/>
    </source>
</evidence>
<feature type="signal peptide" evidence="2">
    <location>
        <begin position="1"/>
        <end position="20"/>
    </location>
</feature>
<sequence>MMLTRCCAALLLTVSAQVSAQTTDSTPTPVPPPVAIPSTAPVTPAAPAVPVPATPPTPPVAPLTSRLYAGASVAPSLSGNGTAYGIVVGSSQVFGSFGAQVAIDYVTSSGAISVDASLLYRLKLAGKLQPYAGGGLGLTSSAVTTPAPTGTTQTAATTTATDYAANLIVGSDYLLTDSIALSGEAMYRAAFSSKGSANGAGLRGRLGIKFLF</sequence>
<dbReference type="AlphaFoldDB" id="A0A2Z3JKC3"/>
<keyword evidence="1 2" id="KW-0732">Signal</keyword>
<dbReference type="SUPFAM" id="SSF56925">
    <property type="entry name" value="OMPA-like"/>
    <property type="match status" value="1"/>
</dbReference>
<organism evidence="4 5">
    <name type="scientific">Deinococcus irradiatisoli</name>
    <dbReference type="NCBI Taxonomy" id="2202254"/>
    <lineage>
        <taxon>Bacteria</taxon>
        <taxon>Thermotogati</taxon>
        <taxon>Deinococcota</taxon>
        <taxon>Deinococci</taxon>
        <taxon>Deinococcales</taxon>
        <taxon>Deinococcaceae</taxon>
        <taxon>Deinococcus</taxon>
    </lineage>
</organism>
<keyword evidence="5" id="KW-1185">Reference proteome</keyword>
<dbReference type="RefSeq" id="WP_109827088.1">
    <property type="nucleotide sequence ID" value="NZ_CP029494.1"/>
</dbReference>
<evidence type="ECO:0000259" key="3">
    <source>
        <dbReference type="Pfam" id="PF13505"/>
    </source>
</evidence>
<reference evidence="4 5" key="1">
    <citation type="submission" date="2018-05" db="EMBL/GenBank/DDBJ databases">
        <title>Complete Genome Sequence of Deinococcus sp. strain 17bor-2.</title>
        <authorList>
            <person name="Srinivasan S."/>
        </authorList>
    </citation>
    <scope>NUCLEOTIDE SEQUENCE [LARGE SCALE GENOMIC DNA]</scope>
    <source>
        <strain evidence="4 5">17bor-2</strain>
    </source>
</reference>
<name>A0A2Z3JKC3_9DEIO</name>
<evidence type="ECO:0000313" key="5">
    <source>
        <dbReference type="Proteomes" id="UP000245368"/>
    </source>
</evidence>
<dbReference type="KEGG" id="dez:DKM44_09060"/>
<proteinExistence type="predicted"/>
<gene>
    <name evidence="4" type="ORF">DKM44_09060</name>
</gene>
<dbReference type="EMBL" id="CP029494">
    <property type="protein sequence ID" value="AWN23359.1"/>
    <property type="molecule type" value="Genomic_DNA"/>
</dbReference>